<evidence type="ECO:0000313" key="3">
    <source>
        <dbReference type="EMBL" id="QPS05206.1"/>
    </source>
</evidence>
<organism evidence="4 7">
    <name type="scientific">Acinetobacter johnsonii</name>
    <dbReference type="NCBI Taxonomy" id="40214"/>
    <lineage>
        <taxon>Bacteria</taxon>
        <taxon>Pseudomonadati</taxon>
        <taxon>Pseudomonadota</taxon>
        <taxon>Gammaproteobacteria</taxon>
        <taxon>Moraxellales</taxon>
        <taxon>Moraxellaceae</taxon>
        <taxon>Acinetobacter</taxon>
    </lineage>
</organism>
<dbReference type="RefSeq" id="WP_004696701.1">
    <property type="nucleotide sequence ID" value="NZ_BBTB01000001.1"/>
</dbReference>
<name>A0A1R7QCR5_ACIJO</name>
<reference evidence="2" key="4">
    <citation type="submission" date="2022-09" db="EMBL/GenBank/DDBJ databases">
        <title>Intensive care unit water sources are persistently colonized with multi-drug resistant bacteria and are the site of extensive horizontal gene transfer of antibiotic resistance genes.</title>
        <authorList>
            <person name="Diorio-Toth L."/>
        </authorList>
    </citation>
    <scope>NUCLEOTIDE SEQUENCE</scope>
    <source>
        <strain evidence="2">GD03851</strain>
    </source>
</reference>
<dbReference type="Proteomes" id="UP001244586">
    <property type="component" value="Chromosome"/>
</dbReference>
<evidence type="ECO:0000313" key="5">
    <source>
        <dbReference type="EMBL" id="SUT94002.1"/>
    </source>
</evidence>
<keyword evidence="1" id="KW-0732">Signal</keyword>
<dbReference type="EMBL" id="JAOCDR010000015">
    <property type="protein sequence ID" value="MDH0656162.1"/>
    <property type="molecule type" value="Genomic_DNA"/>
</dbReference>
<sequence precursor="true">MHFKKTGLCLATILSSTFFQVQASEFDDYLQSKQIIDQNFKIKQPETLNEILTVLTAEDSRTLPIEIDNNTIIEQFNLYADRTELKGLIITPDFAQFEQDLGAKEVQKVIKKNVVQNCNIFFEHQYQRHNPYIVKLQLSSEKNSYDLELKQKDCGIK</sequence>
<evidence type="ECO:0000313" key="4">
    <source>
        <dbReference type="EMBL" id="SJX22050.1"/>
    </source>
</evidence>
<evidence type="ECO:0000313" key="8">
    <source>
        <dbReference type="Proteomes" id="UP000254227"/>
    </source>
</evidence>
<evidence type="ECO:0000256" key="1">
    <source>
        <dbReference type="SAM" id="SignalP"/>
    </source>
</evidence>
<evidence type="ECO:0000313" key="6">
    <source>
        <dbReference type="EMBL" id="WMG18085.1"/>
    </source>
</evidence>
<feature type="signal peptide" evidence="1">
    <location>
        <begin position="1"/>
        <end position="23"/>
    </location>
</feature>
<keyword evidence="10" id="KW-1185">Reference proteome</keyword>
<evidence type="ECO:0000313" key="10">
    <source>
        <dbReference type="Proteomes" id="UP001244586"/>
    </source>
</evidence>
<reference evidence="4 7" key="1">
    <citation type="submission" date="2017-02" db="EMBL/GenBank/DDBJ databases">
        <authorList>
            <person name="Peterson S.W."/>
        </authorList>
    </citation>
    <scope>NUCLEOTIDE SEQUENCE [LARGE SCALE GENOMIC DNA]</scope>
    <source>
        <strain evidence="4">C6</strain>
    </source>
</reference>
<evidence type="ECO:0000313" key="2">
    <source>
        <dbReference type="EMBL" id="MDH0656162.1"/>
    </source>
</evidence>
<reference evidence="3 9" key="3">
    <citation type="submission" date="2020-12" db="EMBL/GenBank/DDBJ databases">
        <title>FDA dAtabase for Regulatory Grade micrObial Sequences (FDA-ARGOS): Supporting development and validation of Infectious Disease Dx tests.</title>
        <authorList>
            <person name="Sproer C."/>
            <person name="Gronow S."/>
            <person name="Severitt S."/>
            <person name="Schroder I."/>
            <person name="Tallon L."/>
            <person name="Sadzewicz L."/>
            <person name="Zhao X."/>
            <person name="Boylan J."/>
            <person name="Ott S."/>
            <person name="Bowen H."/>
            <person name="Vavikolanu K."/>
            <person name="Mehta A."/>
            <person name="Aluvathingal J."/>
            <person name="Nadendla S."/>
            <person name="Lowell S."/>
            <person name="Myers T."/>
            <person name="Yan Y."/>
            <person name="Sichtig H."/>
        </authorList>
    </citation>
    <scope>NUCLEOTIDE SEQUENCE [LARGE SCALE GENOMIC DNA]</scope>
    <source>
        <strain evidence="3 9">FDAARGOS_910</strain>
    </source>
</reference>
<dbReference type="EMBL" id="UFRV01000006">
    <property type="protein sequence ID" value="SUT94002.1"/>
    <property type="molecule type" value="Genomic_DNA"/>
</dbReference>
<reference evidence="5 8" key="2">
    <citation type="submission" date="2018-06" db="EMBL/GenBank/DDBJ databases">
        <authorList>
            <consortium name="Pathogen Informatics"/>
            <person name="Doyle S."/>
        </authorList>
    </citation>
    <scope>NUCLEOTIDE SEQUENCE [LARGE SCALE GENOMIC DNA]</scope>
    <source>
        <strain evidence="5 8">NCTC10308</strain>
    </source>
</reference>
<protein>
    <submittedName>
        <fullName evidence="4">Uncharacterized protein</fullName>
    </submittedName>
</protein>
<dbReference type="EMBL" id="CP065666">
    <property type="protein sequence ID" value="QPS05206.1"/>
    <property type="molecule type" value="Genomic_DNA"/>
</dbReference>
<evidence type="ECO:0000313" key="9">
    <source>
        <dbReference type="Proteomes" id="UP000595107"/>
    </source>
</evidence>
<proteinExistence type="predicted"/>
<dbReference type="Proteomes" id="UP000595107">
    <property type="component" value="Chromosome"/>
</dbReference>
<dbReference type="Proteomes" id="UP001161099">
    <property type="component" value="Unassembled WGS sequence"/>
</dbReference>
<dbReference type="EMBL" id="FUUY01000004">
    <property type="protein sequence ID" value="SJX22050.1"/>
    <property type="molecule type" value="Genomic_DNA"/>
</dbReference>
<reference evidence="6 10" key="5">
    <citation type="submission" date="2023-04" db="EMBL/GenBank/DDBJ databases">
        <title>Acinetobacter johnsonii isolate AYTCM encoding NDM-1, OXA-58 and PER-1.</title>
        <authorList>
            <person name="Tian C."/>
            <person name="Wang S."/>
            <person name="Fan X."/>
            <person name="Xia D."/>
        </authorList>
    </citation>
    <scope>NUCLEOTIDE SEQUENCE [LARGE SCALE GENOMIC DNA]</scope>
    <source>
        <strain evidence="6 10">AYTCM</strain>
    </source>
</reference>
<dbReference type="Proteomes" id="UP000196240">
    <property type="component" value="Unassembled WGS sequence"/>
</dbReference>
<accession>A0A1R7QCR5</accession>
<gene>
    <name evidence="4" type="ORF">ACNJC6_01681</name>
    <name evidence="3" type="ORF">I6G67_07155</name>
    <name evidence="2" type="ORF">N5D11_08530</name>
    <name evidence="5" type="ORF">NCTC10308_01319</name>
    <name evidence="6" type="ORF">QBJ73_00125</name>
</gene>
<dbReference type="AlphaFoldDB" id="A0A1R7QCR5"/>
<dbReference type="Proteomes" id="UP000254227">
    <property type="component" value="Unassembled WGS sequence"/>
</dbReference>
<feature type="chain" id="PRO_5044564736" evidence="1">
    <location>
        <begin position="24"/>
        <end position="157"/>
    </location>
</feature>
<dbReference type="EMBL" id="CP121776">
    <property type="protein sequence ID" value="WMG18085.1"/>
    <property type="molecule type" value="Genomic_DNA"/>
</dbReference>
<evidence type="ECO:0000313" key="7">
    <source>
        <dbReference type="Proteomes" id="UP000196240"/>
    </source>
</evidence>